<dbReference type="EMBL" id="JAACJL010000031">
    <property type="protein sequence ID" value="KAF4616558.1"/>
    <property type="molecule type" value="Genomic_DNA"/>
</dbReference>
<organism evidence="2 3">
    <name type="scientific">Agrocybe pediades</name>
    <dbReference type="NCBI Taxonomy" id="84607"/>
    <lineage>
        <taxon>Eukaryota</taxon>
        <taxon>Fungi</taxon>
        <taxon>Dikarya</taxon>
        <taxon>Basidiomycota</taxon>
        <taxon>Agaricomycotina</taxon>
        <taxon>Agaricomycetes</taxon>
        <taxon>Agaricomycetidae</taxon>
        <taxon>Agaricales</taxon>
        <taxon>Agaricineae</taxon>
        <taxon>Strophariaceae</taxon>
        <taxon>Agrocybe</taxon>
    </lineage>
</organism>
<keyword evidence="3" id="KW-1185">Reference proteome</keyword>
<dbReference type="Proteomes" id="UP000521872">
    <property type="component" value="Unassembled WGS sequence"/>
</dbReference>
<protein>
    <recommendedName>
        <fullName evidence="1">Protein kinase domain-containing protein</fullName>
    </recommendedName>
</protein>
<proteinExistence type="predicted"/>
<evidence type="ECO:0000313" key="3">
    <source>
        <dbReference type="Proteomes" id="UP000521872"/>
    </source>
</evidence>
<comment type="caution">
    <text evidence="2">The sequence shown here is derived from an EMBL/GenBank/DDBJ whole genome shotgun (WGS) entry which is preliminary data.</text>
</comment>
<gene>
    <name evidence="2" type="ORF">D9613_008554</name>
</gene>
<dbReference type="AlphaFoldDB" id="A0A8H4VNK3"/>
<dbReference type="GO" id="GO:0005524">
    <property type="term" value="F:ATP binding"/>
    <property type="evidence" value="ECO:0007669"/>
    <property type="project" value="InterPro"/>
</dbReference>
<dbReference type="Gene3D" id="1.10.510.10">
    <property type="entry name" value="Transferase(Phosphotransferase) domain 1"/>
    <property type="match status" value="1"/>
</dbReference>
<dbReference type="GO" id="GO:0004672">
    <property type="term" value="F:protein kinase activity"/>
    <property type="evidence" value="ECO:0007669"/>
    <property type="project" value="InterPro"/>
</dbReference>
<name>A0A8H4VNK3_9AGAR</name>
<dbReference type="PANTHER" id="PTHR37542:SF3">
    <property type="entry name" value="PRION-INHIBITION AND PROPAGATION HELO DOMAIN-CONTAINING PROTEIN"/>
    <property type="match status" value="1"/>
</dbReference>
<dbReference type="PANTHER" id="PTHR37542">
    <property type="entry name" value="HELO DOMAIN-CONTAINING PROTEIN-RELATED"/>
    <property type="match status" value="1"/>
</dbReference>
<dbReference type="SUPFAM" id="SSF56112">
    <property type="entry name" value="Protein kinase-like (PK-like)"/>
    <property type="match status" value="1"/>
</dbReference>
<reference evidence="2 3" key="1">
    <citation type="submission" date="2019-12" db="EMBL/GenBank/DDBJ databases">
        <authorList>
            <person name="Floudas D."/>
            <person name="Bentzer J."/>
            <person name="Ahren D."/>
            <person name="Johansson T."/>
            <person name="Persson P."/>
            <person name="Tunlid A."/>
        </authorList>
    </citation>
    <scope>NUCLEOTIDE SEQUENCE [LARGE SCALE GENOMIC DNA]</scope>
    <source>
        <strain evidence="2 3">CBS 102.39</strain>
    </source>
</reference>
<dbReference type="InterPro" id="IPR000719">
    <property type="entry name" value="Prot_kinase_dom"/>
</dbReference>
<evidence type="ECO:0000259" key="1">
    <source>
        <dbReference type="PROSITE" id="PS50011"/>
    </source>
</evidence>
<dbReference type="InterPro" id="IPR011009">
    <property type="entry name" value="Kinase-like_dom_sf"/>
</dbReference>
<dbReference type="PROSITE" id="PS50011">
    <property type="entry name" value="PROTEIN_KINASE_DOM"/>
    <property type="match status" value="1"/>
</dbReference>
<evidence type="ECO:0000313" key="2">
    <source>
        <dbReference type="EMBL" id="KAF4616558.1"/>
    </source>
</evidence>
<sequence length="542" mass="61659">MKVNLDRLVNEFLVRCLQSTLLSSRLNTMAGLVDPIEAISIVIKAGIVIHDRYKTYSHATVDLQKLEAHLDGSLFVLEAFQEYIENNLPCLRPYQQMQIINLVDQLQGVFDRLDKQISRLPANEKFDFVKKLRWSFGGKSGYEAIIQEMKDWRTDLNDVITAIKLLQEKRTDISSSPKGGISSRRLFELAGNGLRQAAIMEDVLYGRNYDRYPPGDLIRHDASELTELQSISKISQTSRDRAEIVQLYFQGTYHLLFAEYRGCLSDPEKTRRNESAEDVLKLGDILNHAEPSSMHIPRCVGSVYMEASRECLLLYSLPSKTTYQVGNLKLVTLTQVMSDEALKPTLEVRVRYAREIAKAVMFTHAAGLVHKTICPESILILPTEDGPQVKYSAFLVGYDAAGLADMSAYRDTFSPLDPMKTPYMHPERQLEGGKTAITSGMRHDMYSLGVVLLEIGMWKPVRRMNKALQEVCDRRSFNTDIVRLREYLLDEATNYLASETGSIYASVVLCCLNRAAPQYLNEEEVKEVFYERVMQKLHQIIV</sequence>
<accession>A0A8H4VNK3</accession>
<feature type="domain" description="Protein kinase" evidence="1">
    <location>
        <begin position="242"/>
        <end position="542"/>
    </location>
</feature>